<reference evidence="2 3" key="1">
    <citation type="submission" date="2011-02" db="EMBL/GenBank/DDBJ databases">
        <title>The Genome Sequence of Sphaeroforma arctica JP610.</title>
        <authorList>
            <consortium name="The Broad Institute Genome Sequencing Platform"/>
            <person name="Russ C."/>
            <person name="Cuomo C."/>
            <person name="Young S.K."/>
            <person name="Zeng Q."/>
            <person name="Gargeya S."/>
            <person name="Alvarado L."/>
            <person name="Berlin A."/>
            <person name="Chapman S.B."/>
            <person name="Chen Z."/>
            <person name="Freedman E."/>
            <person name="Gellesch M."/>
            <person name="Goldberg J."/>
            <person name="Griggs A."/>
            <person name="Gujja S."/>
            <person name="Heilman E."/>
            <person name="Heiman D."/>
            <person name="Howarth C."/>
            <person name="Mehta T."/>
            <person name="Neiman D."/>
            <person name="Pearson M."/>
            <person name="Roberts A."/>
            <person name="Saif S."/>
            <person name="Shea T."/>
            <person name="Shenoy N."/>
            <person name="Sisk P."/>
            <person name="Stolte C."/>
            <person name="Sykes S."/>
            <person name="White J."/>
            <person name="Yandava C."/>
            <person name="Burger G."/>
            <person name="Gray M.W."/>
            <person name="Holland P.W.H."/>
            <person name="King N."/>
            <person name="Lang F.B.F."/>
            <person name="Roger A.J."/>
            <person name="Ruiz-Trillo I."/>
            <person name="Haas B."/>
            <person name="Nusbaum C."/>
            <person name="Birren B."/>
        </authorList>
    </citation>
    <scope>NUCLEOTIDE SEQUENCE [LARGE SCALE GENOMIC DNA]</scope>
    <source>
        <strain evidence="2 3">JP610</strain>
    </source>
</reference>
<accession>A0A0L0G5I2</accession>
<name>A0A0L0G5I2_9EUKA</name>
<evidence type="ECO:0000256" key="1">
    <source>
        <dbReference type="SAM" id="MobiDB-lite"/>
    </source>
</evidence>
<protein>
    <submittedName>
        <fullName evidence="2">Uncharacterized protein</fullName>
    </submittedName>
</protein>
<sequence length="144" mass="16051">MHVVDSNYAELQSLLLNLEDDAQEDPVDAYLDSRWPEPVPTEEEFYLPDSFDTAIAAHCGLEMRQPHNSGTVNAGSPAAPNTLTATSSTSKNTEVGSRHQRKRIHPPPTEDSDRRTKRTTRGKATPEPIHERTGPGRRKKPRGR</sequence>
<dbReference type="EMBL" id="KQ241828">
    <property type="protein sequence ID" value="KNC83513.1"/>
    <property type="molecule type" value="Genomic_DNA"/>
</dbReference>
<dbReference type="Proteomes" id="UP000054560">
    <property type="component" value="Unassembled WGS sequence"/>
</dbReference>
<feature type="compositionally biased region" description="Polar residues" evidence="1">
    <location>
        <begin position="66"/>
        <end position="95"/>
    </location>
</feature>
<evidence type="ECO:0000313" key="3">
    <source>
        <dbReference type="Proteomes" id="UP000054560"/>
    </source>
</evidence>
<feature type="compositionally biased region" description="Basic residues" evidence="1">
    <location>
        <begin position="135"/>
        <end position="144"/>
    </location>
</feature>
<dbReference type="GeneID" id="25904748"/>
<dbReference type="AlphaFoldDB" id="A0A0L0G5I2"/>
<evidence type="ECO:0000313" key="2">
    <source>
        <dbReference type="EMBL" id="KNC83513.1"/>
    </source>
</evidence>
<dbReference type="RefSeq" id="XP_014157415.1">
    <property type="nucleotide sequence ID" value="XM_014301940.1"/>
</dbReference>
<gene>
    <name evidence="2" type="ORF">SARC_04244</name>
</gene>
<organism evidence="2 3">
    <name type="scientific">Sphaeroforma arctica JP610</name>
    <dbReference type="NCBI Taxonomy" id="667725"/>
    <lineage>
        <taxon>Eukaryota</taxon>
        <taxon>Ichthyosporea</taxon>
        <taxon>Ichthyophonida</taxon>
        <taxon>Sphaeroforma</taxon>
    </lineage>
</organism>
<keyword evidence="3" id="KW-1185">Reference proteome</keyword>
<proteinExistence type="predicted"/>
<feature type="region of interest" description="Disordered" evidence="1">
    <location>
        <begin position="65"/>
        <end position="144"/>
    </location>
</feature>